<feature type="domain" description="Xylose isomerase-like TIM barrel" evidence="3">
    <location>
        <begin position="49"/>
        <end position="259"/>
    </location>
</feature>
<evidence type="ECO:0000313" key="4">
    <source>
        <dbReference type="EMBL" id="RPF26240.1"/>
    </source>
</evidence>
<protein>
    <submittedName>
        <fullName evidence="4">Sugar phosphate isomerase/epimerase</fullName>
    </submittedName>
</protein>
<dbReference type="OrthoDB" id="9801426at2"/>
<proteinExistence type="predicted"/>
<dbReference type="Proteomes" id="UP000280726">
    <property type="component" value="Unassembled WGS sequence"/>
</dbReference>
<dbReference type="InterPro" id="IPR036237">
    <property type="entry name" value="Xyl_isomerase-like_sf"/>
</dbReference>
<evidence type="ECO:0000256" key="1">
    <source>
        <dbReference type="ARBA" id="ARBA00023235"/>
    </source>
</evidence>
<dbReference type="InterPro" id="IPR013022">
    <property type="entry name" value="Xyl_isomerase-like_TIM-brl"/>
</dbReference>
<dbReference type="PANTHER" id="PTHR43489">
    <property type="entry name" value="ISOMERASE"/>
    <property type="match status" value="1"/>
</dbReference>
<dbReference type="SUPFAM" id="SSF51658">
    <property type="entry name" value="Xylose isomerase-like"/>
    <property type="match status" value="1"/>
</dbReference>
<comment type="caution">
    <text evidence="4">The sequence shown here is derived from an EMBL/GenBank/DDBJ whole genome shotgun (WGS) entry which is preliminary data.</text>
</comment>
<organism evidence="4 5">
    <name type="scientific">Georgenia muralis</name>
    <dbReference type="NCBI Taxonomy" id="154117"/>
    <lineage>
        <taxon>Bacteria</taxon>
        <taxon>Bacillati</taxon>
        <taxon>Actinomycetota</taxon>
        <taxon>Actinomycetes</taxon>
        <taxon>Micrococcales</taxon>
        <taxon>Bogoriellaceae</taxon>
        <taxon>Georgenia</taxon>
    </lineage>
</organism>
<sequence length="313" mass="34404">MQNVDKWREEIRHDFLEAKQSDPSRFTTPLNLSWSNWGFGIEELDVSCARLETAGLRFIELHGNHYGPDLGYRVDETMEILQRHGLAVSGVCGMFSDDNDLSSNRPVQQQEALDYIRREVDFTAAVGGHYLLVVPGAVGRPDAYDSSELHRSVRALRLVADTFVTNGVKAAIEPIRSAEVSLVHTVADALAYIDAVGHPGVAHINGDVYHMQSEETNIPRAILQAGDALVNLHMADSNRTALGDGSMDLDTIIMALYLIGHNAPGRFVTPEPLGPGGAPYHARNGRPDPAKLDVLVRDTVTYFRDREQAVLAL</sequence>
<evidence type="ECO:0000313" key="5">
    <source>
        <dbReference type="Proteomes" id="UP000280726"/>
    </source>
</evidence>
<dbReference type="InterPro" id="IPR050417">
    <property type="entry name" value="Sugar_Epim/Isomerase"/>
</dbReference>
<dbReference type="Gene3D" id="3.20.20.150">
    <property type="entry name" value="Divalent-metal-dependent TIM barrel enzymes"/>
    <property type="match status" value="1"/>
</dbReference>
<reference evidence="4 5" key="1">
    <citation type="submission" date="2018-11" db="EMBL/GenBank/DDBJ databases">
        <title>Sequencing the genomes of 1000 actinobacteria strains.</title>
        <authorList>
            <person name="Klenk H.-P."/>
        </authorList>
    </citation>
    <scope>NUCLEOTIDE SEQUENCE [LARGE SCALE GENOMIC DNA]</scope>
    <source>
        <strain evidence="4 5">DSM 14418</strain>
    </source>
</reference>
<dbReference type="EMBL" id="RKRA01000001">
    <property type="protein sequence ID" value="RPF26240.1"/>
    <property type="molecule type" value="Genomic_DNA"/>
</dbReference>
<name>A0A3N4Z544_9MICO</name>
<dbReference type="RefSeq" id="WP_123914593.1">
    <property type="nucleotide sequence ID" value="NZ_RKRA01000001.1"/>
</dbReference>
<keyword evidence="1 4" id="KW-0413">Isomerase</keyword>
<gene>
    <name evidence="4" type="ORF">EDD32_0674</name>
</gene>
<accession>A0A3N4Z544</accession>
<dbReference type="AlphaFoldDB" id="A0A3N4Z544"/>
<dbReference type="Pfam" id="PF01261">
    <property type="entry name" value="AP_endonuc_2"/>
    <property type="match status" value="1"/>
</dbReference>
<evidence type="ECO:0000256" key="2">
    <source>
        <dbReference type="ARBA" id="ARBA00023277"/>
    </source>
</evidence>
<keyword evidence="5" id="KW-1185">Reference proteome</keyword>
<dbReference type="PANTHER" id="PTHR43489:SF7">
    <property type="entry name" value="3-DEHYDRO-D-GULOSIDE 4-EPIMERASE-RELATED"/>
    <property type="match status" value="1"/>
</dbReference>
<evidence type="ECO:0000259" key="3">
    <source>
        <dbReference type="Pfam" id="PF01261"/>
    </source>
</evidence>
<dbReference type="GO" id="GO:0016853">
    <property type="term" value="F:isomerase activity"/>
    <property type="evidence" value="ECO:0007669"/>
    <property type="project" value="UniProtKB-KW"/>
</dbReference>
<keyword evidence="2" id="KW-0119">Carbohydrate metabolism</keyword>